<evidence type="ECO:0000313" key="3">
    <source>
        <dbReference type="Proteomes" id="UP000294835"/>
    </source>
</evidence>
<sequence length="222" mass="23783">MRFGLPVLAVLALAACEPAVPDSAAGVGFNSYDSYSAQRERALREEVTVRAPAGDGAAIAAQTLATLGPAAQAAAAPQPQPQPQVQGQAEIDNPGISDEQSFAAVSSRETIQSDRERLEAQREQYKFIEPQPLPGRTGASGPNIVEYAISAPNRVGEPRYRRAGRVSEARFQRNCAKYASPDRAQEAFLKAGGPERDRLGIDPDGDGFACYWDPTPFRAALR</sequence>
<dbReference type="AlphaFoldDB" id="A0A4V2SR98"/>
<gene>
    <name evidence="2" type="ORF">EV662_10489</name>
</gene>
<proteinExistence type="predicted"/>
<dbReference type="Proteomes" id="UP000294835">
    <property type="component" value="Unassembled WGS sequence"/>
</dbReference>
<evidence type="ECO:0000256" key="1">
    <source>
        <dbReference type="SAM" id="MobiDB-lite"/>
    </source>
</evidence>
<protein>
    <recommendedName>
        <fullName evidence="4">Excalibur calcium-binding domain-containing protein</fullName>
    </recommendedName>
</protein>
<feature type="compositionally biased region" description="Low complexity" evidence="1">
    <location>
        <begin position="70"/>
        <end position="89"/>
    </location>
</feature>
<reference evidence="2 3" key="1">
    <citation type="submission" date="2019-03" db="EMBL/GenBank/DDBJ databases">
        <title>Genomic Encyclopedia of Type Strains, Phase IV (KMG-IV): sequencing the most valuable type-strain genomes for metagenomic binning, comparative biology and taxonomic classification.</title>
        <authorList>
            <person name="Goeker M."/>
        </authorList>
    </citation>
    <scope>NUCLEOTIDE SEQUENCE [LARGE SCALE GENOMIC DNA]</scope>
    <source>
        <strain evidence="2 3">DSM 18063</strain>
    </source>
</reference>
<name>A0A4V2SR98_9RHOB</name>
<feature type="region of interest" description="Disordered" evidence="1">
    <location>
        <begin position="70"/>
        <end position="95"/>
    </location>
</feature>
<evidence type="ECO:0008006" key="4">
    <source>
        <dbReference type="Google" id="ProtNLM"/>
    </source>
</evidence>
<keyword evidence="3" id="KW-1185">Reference proteome</keyword>
<evidence type="ECO:0000313" key="2">
    <source>
        <dbReference type="EMBL" id="TCP41746.1"/>
    </source>
</evidence>
<dbReference type="OrthoDB" id="7951357at2"/>
<comment type="caution">
    <text evidence="2">The sequence shown here is derived from an EMBL/GenBank/DDBJ whole genome shotgun (WGS) entry which is preliminary data.</text>
</comment>
<organism evidence="2 3">
    <name type="scientific">Rhodovulum marinum</name>
    <dbReference type="NCBI Taxonomy" id="320662"/>
    <lineage>
        <taxon>Bacteria</taxon>
        <taxon>Pseudomonadati</taxon>
        <taxon>Pseudomonadota</taxon>
        <taxon>Alphaproteobacteria</taxon>
        <taxon>Rhodobacterales</taxon>
        <taxon>Paracoccaceae</taxon>
        <taxon>Rhodovulum</taxon>
    </lineage>
</organism>
<dbReference type="PROSITE" id="PS51257">
    <property type="entry name" value="PROKAR_LIPOPROTEIN"/>
    <property type="match status" value="1"/>
</dbReference>
<dbReference type="RefSeq" id="WP_132461683.1">
    <property type="nucleotide sequence ID" value="NZ_SLXP01000004.1"/>
</dbReference>
<accession>A0A4V2SR98</accession>
<dbReference type="EMBL" id="SLXP01000004">
    <property type="protein sequence ID" value="TCP41746.1"/>
    <property type="molecule type" value="Genomic_DNA"/>
</dbReference>